<feature type="compositionally biased region" description="Polar residues" evidence="1">
    <location>
        <begin position="545"/>
        <end position="557"/>
    </location>
</feature>
<name>A0A7J7P4L5_9MAGN</name>
<sequence>MMMNMGWGFLTSQEHWADFFKAKFRKKNGILLDYYKASSIWPGLKEAIIVVNNSRWFIGDGSRIDFWRDCSGSDISLFHSVDVNPAIWRSCSIKLNSIIDNLESKLRLRIIFGRLVYGLSGLRDVRVGVEEGLIVSDFQYKWVVSGRIAFVCSFASEYNVFLFFPKHKRCFQPKNQDQVAAKAHRVQEKTQELQRRFIGDQDLDSKMPDLFEAEPGEPIAGMPFVYWWGVLQMMGPFPGHRLSLLESFAEEMVDQEDVVAEAGNEKKCPKELTAQTVGLSERRCSCGRVPAGHHDVSLNYEKRVDLILPSVSDKMHTRRASRLRLIDEEVEENEASVSGRALMDEGSDIEELVIAKNIPLAVVVPETGGSNSGRRKIVVTEGGKRGEGEQSDRDEDSTESDEATGSVPDREKQRLDRFVAKHGLSKVGVILYSAGSEYSFKSKPREGIMAYRGQIRLGMQLPFRRLVKEVLNFWEIAPVQMNRNFYEMMKEGESECGHKPHPVPCPQNRTWANPRDYIDALIDSDEWVNSVFKSLGIKTKRQKKTNSQLRNIPITSKPSKKRGGEGVSKVVEGMKEDNLARKVKYVLKAQRASKQAATVPEVTSDASRQRPKQASTQAEKEKGKVIPESPRVQQAKGTQRKRRRALGEDNAEDASKDMTEAEREDHALVVASSMAELCADDPDEASKQIRKSMYQQTDAWVQYFQKAVKVLKRKLQKAADSLKLVQGTEASVVFENKTLKRDLEAINDAFEKRLEGQRFNHEQVLRPKLDEKEKEKKAQKELTVRLKEFIEDMGFDPDTMQRVPATQDPVAEDSLQTEGMEVDVDGGGVQASVIDGTATGSAIDVVVDSTGSKSSTGGAEDVGAKEPVGGEGAATPI</sequence>
<accession>A0A7J7P4L5</accession>
<feature type="compositionally biased region" description="Acidic residues" evidence="1">
    <location>
        <begin position="392"/>
        <end position="402"/>
    </location>
</feature>
<feature type="region of interest" description="Disordered" evidence="1">
    <location>
        <begin position="591"/>
        <end position="664"/>
    </location>
</feature>
<reference evidence="2 3" key="1">
    <citation type="journal article" date="2020" name="IScience">
        <title>Genome Sequencing of the Endangered Kingdonia uniflora (Circaeasteraceae, Ranunculales) Reveals Potential Mechanisms of Evolutionary Specialization.</title>
        <authorList>
            <person name="Sun Y."/>
            <person name="Deng T."/>
            <person name="Zhang A."/>
            <person name="Moore M.J."/>
            <person name="Landis J.B."/>
            <person name="Lin N."/>
            <person name="Zhang H."/>
            <person name="Zhang X."/>
            <person name="Huang J."/>
            <person name="Zhang X."/>
            <person name="Sun H."/>
            <person name="Wang H."/>
        </authorList>
    </citation>
    <scope>NUCLEOTIDE SEQUENCE [LARGE SCALE GENOMIC DNA]</scope>
    <source>
        <strain evidence="2">TB1705</strain>
        <tissue evidence="2">Leaf</tissue>
    </source>
</reference>
<feature type="region of interest" description="Disordered" evidence="1">
    <location>
        <begin position="849"/>
        <end position="877"/>
    </location>
</feature>
<comment type="caution">
    <text evidence="2">The sequence shown here is derived from an EMBL/GenBank/DDBJ whole genome shotgun (WGS) entry which is preliminary data.</text>
</comment>
<dbReference type="AlphaFoldDB" id="A0A7J7P4L5"/>
<organism evidence="2 3">
    <name type="scientific">Kingdonia uniflora</name>
    <dbReference type="NCBI Taxonomy" id="39325"/>
    <lineage>
        <taxon>Eukaryota</taxon>
        <taxon>Viridiplantae</taxon>
        <taxon>Streptophyta</taxon>
        <taxon>Embryophyta</taxon>
        <taxon>Tracheophyta</taxon>
        <taxon>Spermatophyta</taxon>
        <taxon>Magnoliopsida</taxon>
        <taxon>Ranunculales</taxon>
        <taxon>Circaeasteraceae</taxon>
        <taxon>Kingdonia</taxon>
    </lineage>
</organism>
<feature type="compositionally biased region" description="Basic and acidic residues" evidence="1">
    <location>
        <begin position="653"/>
        <end position="664"/>
    </location>
</feature>
<evidence type="ECO:0000313" key="2">
    <source>
        <dbReference type="EMBL" id="KAF6174385.1"/>
    </source>
</evidence>
<dbReference type="EMBL" id="JACGCM010000270">
    <property type="protein sequence ID" value="KAF6174385.1"/>
    <property type="molecule type" value="Genomic_DNA"/>
</dbReference>
<evidence type="ECO:0000256" key="1">
    <source>
        <dbReference type="SAM" id="MobiDB-lite"/>
    </source>
</evidence>
<keyword evidence="3" id="KW-1185">Reference proteome</keyword>
<protein>
    <submittedName>
        <fullName evidence="2">Uncharacterized protein</fullName>
    </submittedName>
</protein>
<dbReference type="Proteomes" id="UP000541444">
    <property type="component" value="Unassembled WGS sequence"/>
</dbReference>
<feature type="region of interest" description="Disordered" evidence="1">
    <location>
        <begin position="364"/>
        <end position="412"/>
    </location>
</feature>
<feature type="region of interest" description="Disordered" evidence="1">
    <location>
        <begin position="540"/>
        <end position="567"/>
    </location>
</feature>
<feature type="compositionally biased region" description="Basic and acidic residues" evidence="1">
    <location>
        <begin position="382"/>
        <end position="391"/>
    </location>
</feature>
<proteinExistence type="predicted"/>
<gene>
    <name evidence="2" type="ORF">GIB67_034142</name>
</gene>
<evidence type="ECO:0000313" key="3">
    <source>
        <dbReference type="Proteomes" id="UP000541444"/>
    </source>
</evidence>